<dbReference type="RefSeq" id="WP_184020093.1">
    <property type="nucleotide sequence ID" value="NZ_JACIJC010000005.1"/>
</dbReference>
<sequence length="89" mass="9748">MRPPPPDLSDPVQRAAYSRELAGVARKTRLLGIAIALAGAGMAYYTKIHDTKPNRLATILIVATGFGVLGFGLMRRKFHHVIRMLPPPE</sequence>
<feature type="transmembrane region" description="Helical" evidence="1">
    <location>
        <begin position="28"/>
        <end position="45"/>
    </location>
</feature>
<gene>
    <name evidence="2" type="ORF">FHS49_003054</name>
</gene>
<organism evidence="2 3">
    <name type="scientific">Sphingobium boeckii</name>
    <dbReference type="NCBI Taxonomy" id="1082345"/>
    <lineage>
        <taxon>Bacteria</taxon>
        <taxon>Pseudomonadati</taxon>
        <taxon>Pseudomonadota</taxon>
        <taxon>Alphaproteobacteria</taxon>
        <taxon>Sphingomonadales</taxon>
        <taxon>Sphingomonadaceae</taxon>
        <taxon>Sphingobium</taxon>
    </lineage>
</organism>
<evidence type="ECO:0008006" key="4">
    <source>
        <dbReference type="Google" id="ProtNLM"/>
    </source>
</evidence>
<name>A0A7W9AK91_9SPHN</name>
<dbReference type="Proteomes" id="UP000549617">
    <property type="component" value="Unassembled WGS sequence"/>
</dbReference>
<dbReference type="EMBL" id="JACIJC010000005">
    <property type="protein sequence ID" value="MBB5687026.1"/>
    <property type="molecule type" value="Genomic_DNA"/>
</dbReference>
<comment type="caution">
    <text evidence="2">The sequence shown here is derived from an EMBL/GenBank/DDBJ whole genome shotgun (WGS) entry which is preliminary data.</text>
</comment>
<evidence type="ECO:0000313" key="2">
    <source>
        <dbReference type="EMBL" id="MBB5687026.1"/>
    </source>
</evidence>
<keyword evidence="1" id="KW-0812">Transmembrane</keyword>
<reference evidence="2 3" key="1">
    <citation type="submission" date="2020-08" db="EMBL/GenBank/DDBJ databases">
        <title>Genomic Encyclopedia of Type Strains, Phase IV (KMG-IV): sequencing the most valuable type-strain genomes for metagenomic binning, comparative biology and taxonomic classification.</title>
        <authorList>
            <person name="Goeker M."/>
        </authorList>
    </citation>
    <scope>NUCLEOTIDE SEQUENCE [LARGE SCALE GENOMIC DNA]</scope>
    <source>
        <strain evidence="2 3">DSM 25079</strain>
    </source>
</reference>
<keyword evidence="1" id="KW-0472">Membrane</keyword>
<feature type="transmembrane region" description="Helical" evidence="1">
    <location>
        <begin position="57"/>
        <end position="74"/>
    </location>
</feature>
<protein>
    <recommendedName>
        <fullName evidence="4">DUF202 domain-containing protein</fullName>
    </recommendedName>
</protein>
<keyword evidence="3" id="KW-1185">Reference proteome</keyword>
<keyword evidence="1" id="KW-1133">Transmembrane helix</keyword>
<accession>A0A7W9AK91</accession>
<proteinExistence type="predicted"/>
<evidence type="ECO:0000256" key="1">
    <source>
        <dbReference type="SAM" id="Phobius"/>
    </source>
</evidence>
<evidence type="ECO:0000313" key="3">
    <source>
        <dbReference type="Proteomes" id="UP000549617"/>
    </source>
</evidence>
<dbReference type="AlphaFoldDB" id="A0A7W9AK91"/>